<name>A0A382TZB9_9ZZZZ</name>
<dbReference type="EMBL" id="UINC01140317">
    <property type="protein sequence ID" value="SVD27394.1"/>
    <property type="molecule type" value="Genomic_DNA"/>
</dbReference>
<evidence type="ECO:0000313" key="1">
    <source>
        <dbReference type="EMBL" id="SVD27394.1"/>
    </source>
</evidence>
<sequence length="59" mass="6443">TKNGGCPVLISYLGKRASADVRLPEQFNLFVNDESLASLKSLCGNENVDLVYHAGPHFH</sequence>
<reference evidence="1" key="1">
    <citation type="submission" date="2018-05" db="EMBL/GenBank/DDBJ databases">
        <authorList>
            <person name="Lanie J.A."/>
            <person name="Ng W.-L."/>
            <person name="Kazmierczak K.M."/>
            <person name="Andrzejewski T.M."/>
            <person name="Davidsen T.M."/>
            <person name="Wayne K.J."/>
            <person name="Tettelin H."/>
            <person name="Glass J.I."/>
            <person name="Rusch D."/>
            <person name="Podicherti R."/>
            <person name="Tsui H.-C.T."/>
            <person name="Winkler M.E."/>
        </authorList>
    </citation>
    <scope>NUCLEOTIDE SEQUENCE</scope>
</reference>
<protein>
    <submittedName>
        <fullName evidence="1">Uncharacterized protein</fullName>
    </submittedName>
</protein>
<dbReference type="AlphaFoldDB" id="A0A382TZB9"/>
<organism evidence="1">
    <name type="scientific">marine metagenome</name>
    <dbReference type="NCBI Taxonomy" id="408172"/>
    <lineage>
        <taxon>unclassified sequences</taxon>
        <taxon>metagenomes</taxon>
        <taxon>ecological metagenomes</taxon>
    </lineage>
</organism>
<accession>A0A382TZB9</accession>
<feature type="non-terminal residue" evidence="1">
    <location>
        <position position="1"/>
    </location>
</feature>
<gene>
    <name evidence="1" type="ORF">METZ01_LOCUS380248</name>
</gene>
<proteinExistence type="predicted"/>